<dbReference type="Pfam" id="PF04951">
    <property type="entry name" value="Peptidase_M55"/>
    <property type="match status" value="1"/>
</dbReference>
<dbReference type="Gene3D" id="3.40.50.10780">
    <property type="entry name" value="Dipeptide transport protein"/>
    <property type="match status" value="1"/>
</dbReference>
<organism evidence="1 2">
    <name type="scientific">Nitratireductor aquimarinus</name>
    <dbReference type="NCBI Taxonomy" id="889300"/>
    <lineage>
        <taxon>Bacteria</taxon>
        <taxon>Pseudomonadati</taxon>
        <taxon>Pseudomonadota</taxon>
        <taxon>Alphaproteobacteria</taxon>
        <taxon>Hyphomicrobiales</taxon>
        <taxon>Phyllobacteriaceae</taxon>
        <taxon>Nitratireductor</taxon>
    </lineage>
</organism>
<keyword evidence="2" id="KW-1185">Reference proteome</keyword>
<dbReference type="CDD" id="cd08663">
    <property type="entry name" value="DAP_dppA_1"/>
    <property type="match status" value="1"/>
</dbReference>
<dbReference type="Proteomes" id="UP001185659">
    <property type="component" value="Unassembled WGS sequence"/>
</dbReference>
<gene>
    <name evidence="1" type="ORF">R2G56_09340</name>
</gene>
<dbReference type="RefSeq" id="WP_317561107.1">
    <property type="nucleotide sequence ID" value="NZ_JAWLIP010000003.1"/>
</dbReference>
<name>A0ABU4AJQ6_9HYPH</name>
<dbReference type="PIRSF" id="PIRSF015853">
    <property type="entry name" value="Pep_DppA"/>
    <property type="match status" value="1"/>
</dbReference>
<evidence type="ECO:0000313" key="1">
    <source>
        <dbReference type="EMBL" id="MDV6226488.1"/>
    </source>
</evidence>
<accession>A0ABU4AJQ6</accession>
<dbReference type="Gene3D" id="3.30.1360.130">
    <property type="entry name" value="Dipeptide transport protein"/>
    <property type="match status" value="1"/>
</dbReference>
<dbReference type="InterPro" id="IPR007035">
    <property type="entry name" value="Peptidase_M55"/>
</dbReference>
<dbReference type="EMBL" id="JAWLIP010000003">
    <property type="protein sequence ID" value="MDV6226488.1"/>
    <property type="molecule type" value="Genomic_DNA"/>
</dbReference>
<comment type="caution">
    <text evidence="1">The sequence shown here is derived from an EMBL/GenBank/DDBJ whole genome shotgun (WGS) entry which is preliminary data.</text>
</comment>
<dbReference type="InterPro" id="IPR036177">
    <property type="entry name" value="Peptidase_M55_sf"/>
</dbReference>
<sequence length="273" mass="28703">MHIFISVDIEGVAGVCESLQGQRGNPEYEVARRLMTEEANAAIRGAFAGGADAVTVADSHGPMRNMIAEQLDPRARLVSGRARPLSMIEGIHADHDGVVLIGYHAAAGNFGVLAHTVSGLAFRRIEVNGVRAGEPTLFAGHAAEIGVPLLAVSGDDRLEAEIAEQFPAARSITVKRCINAFASESMSPDEARERIEQDVCEAVEAAASTEVKAPCTPPLTVDIGFSKQIFADAAALLPFTERTGALDVRFVAKSHAEAIGIISSFSLMASALA</sequence>
<dbReference type="InterPro" id="IPR027476">
    <property type="entry name" value="DppA_N"/>
</dbReference>
<proteinExistence type="predicted"/>
<evidence type="ECO:0000313" key="2">
    <source>
        <dbReference type="Proteomes" id="UP001185659"/>
    </source>
</evidence>
<protein>
    <submittedName>
        <fullName evidence="1">M55 family metallopeptidase</fullName>
    </submittedName>
</protein>
<dbReference type="SUPFAM" id="SSF63992">
    <property type="entry name" value="Dipeptide transport protein"/>
    <property type="match status" value="1"/>
</dbReference>
<reference evidence="1 2" key="1">
    <citation type="submission" date="2023-10" db="EMBL/GenBank/DDBJ databases">
        <authorList>
            <person name="Venkata Ramana C."/>
            <person name="Sasikala C."/>
            <person name="Dhurka M."/>
        </authorList>
    </citation>
    <scope>NUCLEOTIDE SEQUENCE [LARGE SCALE GENOMIC DNA]</scope>
    <source>
        <strain evidence="1 2">KCTC 32151</strain>
    </source>
</reference>